<organism evidence="1 2">
    <name type="scientific">Cryptolaemus montrouzieri</name>
    <dbReference type="NCBI Taxonomy" id="559131"/>
    <lineage>
        <taxon>Eukaryota</taxon>
        <taxon>Metazoa</taxon>
        <taxon>Ecdysozoa</taxon>
        <taxon>Arthropoda</taxon>
        <taxon>Hexapoda</taxon>
        <taxon>Insecta</taxon>
        <taxon>Pterygota</taxon>
        <taxon>Neoptera</taxon>
        <taxon>Endopterygota</taxon>
        <taxon>Coleoptera</taxon>
        <taxon>Polyphaga</taxon>
        <taxon>Cucujiformia</taxon>
        <taxon>Coccinelloidea</taxon>
        <taxon>Coccinellidae</taxon>
        <taxon>Scymninae</taxon>
        <taxon>Scymnini</taxon>
        <taxon>Cryptolaemus</taxon>
    </lineage>
</organism>
<gene>
    <name evidence="1" type="ORF">HHI36_019977</name>
</gene>
<feature type="non-terminal residue" evidence="1">
    <location>
        <position position="116"/>
    </location>
</feature>
<dbReference type="Proteomes" id="UP001516400">
    <property type="component" value="Unassembled WGS sequence"/>
</dbReference>
<proteinExistence type="predicted"/>
<reference evidence="1 2" key="1">
    <citation type="journal article" date="2021" name="BMC Biol.">
        <title>Horizontally acquired antibacterial genes associated with adaptive radiation of ladybird beetles.</title>
        <authorList>
            <person name="Li H.S."/>
            <person name="Tang X.F."/>
            <person name="Huang Y.H."/>
            <person name="Xu Z.Y."/>
            <person name="Chen M.L."/>
            <person name="Du X.Y."/>
            <person name="Qiu B.Y."/>
            <person name="Chen P.T."/>
            <person name="Zhang W."/>
            <person name="Slipinski A."/>
            <person name="Escalona H.E."/>
            <person name="Waterhouse R.M."/>
            <person name="Zwick A."/>
            <person name="Pang H."/>
        </authorList>
    </citation>
    <scope>NUCLEOTIDE SEQUENCE [LARGE SCALE GENOMIC DNA]</scope>
    <source>
        <strain evidence="1">SYSU2018</strain>
    </source>
</reference>
<dbReference type="EMBL" id="JABFTP020000083">
    <property type="protein sequence ID" value="KAL3275208.1"/>
    <property type="molecule type" value="Genomic_DNA"/>
</dbReference>
<accession>A0ABD2N950</accession>
<sequence>MKFDLLQQEIIKHLYQRRLDWALEEARPSENIEEEDSSSIKLAMKRAVHEALGWLSDKTNVDWERYKAKQREARQAIKKQKIKTWEKKCQEVESLKEGACSTEVWRTIEQMKTNQT</sequence>
<protein>
    <submittedName>
        <fullName evidence="1">Uncharacterized protein</fullName>
    </submittedName>
</protein>
<comment type="caution">
    <text evidence="1">The sequence shown here is derived from an EMBL/GenBank/DDBJ whole genome shotgun (WGS) entry which is preliminary data.</text>
</comment>
<evidence type="ECO:0000313" key="2">
    <source>
        <dbReference type="Proteomes" id="UP001516400"/>
    </source>
</evidence>
<name>A0ABD2N950_9CUCU</name>
<dbReference type="AlphaFoldDB" id="A0ABD2N950"/>
<evidence type="ECO:0000313" key="1">
    <source>
        <dbReference type="EMBL" id="KAL3275208.1"/>
    </source>
</evidence>
<keyword evidence="2" id="KW-1185">Reference proteome</keyword>